<dbReference type="NCBIfam" id="TIGR00445">
    <property type="entry name" value="mraY"/>
    <property type="match status" value="1"/>
</dbReference>
<keyword evidence="7" id="KW-0131">Cell cycle</keyword>
<reference evidence="10 11" key="1">
    <citation type="submission" date="2017-09" db="EMBL/GenBank/DDBJ databases">
        <title>Large-scale bioinformatics analysis of Bacillus genomes uncovers conserved roles of natural products in bacterial physiology.</title>
        <authorList>
            <consortium name="Agbiome Team Llc"/>
            <person name="Bleich R.M."/>
            <person name="Grubbs K.J."/>
            <person name="Santa Maria K.C."/>
            <person name="Allen S.E."/>
            <person name="Farag S."/>
            <person name="Shank E.A."/>
            <person name="Bowers A."/>
        </authorList>
    </citation>
    <scope>NUCLEOTIDE SEQUENCE [LARGE SCALE GENOMIC DNA]</scope>
    <source>
        <strain evidence="10 11">AFS092789</strain>
    </source>
</reference>
<dbReference type="InterPro" id="IPR018480">
    <property type="entry name" value="PNAcMuramoyl-5peptid_Trfase_CS"/>
</dbReference>
<evidence type="ECO:0000256" key="8">
    <source>
        <dbReference type="NCBIfam" id="TIGR00445"/>
    </source>
</evidence>
<dbReference type="InterPro" id="IPR003524">
    <property type="entry name" value="PNAcMuramoyl-5peptid_Trfase"/>
</dbReference>
<keyword evidence="5 7" id="KW-1133">Transmembrane helix</keyword>
<keyword evidence="7 9" id="KW-0479">Metal-binding</keyword>
<keyword evidence="7 9" id="KW-0460">Magnesium</keyword>
<proteinExistence type="inferred from homology"/>
<feature type="transmembrane region" description="Helical" evidence="7">
    <location>
        <begin position="168"/>
        <end position="186"/>
    </location>
</feature>
<evidence type="ECO:0000256" key="9">
    <source>
        <dbReference type="PIRSR" id="PIRSR600715-1"/>
    </source>
</evidence>
<comment type="subcellular location">
    <subcellularLocation>
        <location evidence="7">Cell membrane</location>
        <topology evidence="7">Multi-pass membrane protein</topology>
    </subcellularLocation>
    <subcellularLocation>
        <location evidence="1">Membrane</location>
        <topology evidence="1">Multi-pass membrane protein</topology>
    </subcellularLocation>
</comment>
<evidence type="ECO:0000256" key="4">
    <source>
        <dbReference type="ARBA" id="ARBA00022692"/>
    </source>
</evidence>
<feature type="transmembrane region" description="Helical" evidence="7">
    <location>
        <begin position="106"/>
        <end position="125"/>
    </location>
</feature>
<feature type="transmembrane region" description="Helical" evidence="7">
    <location>
        <begin position="137"/>
        <end position="156"/>
    </location>
</feature>
<evidence type="ECO:0000256" key="2">
    <source>
        <dbReference type="ARBA" id="ARBA00005583"/>
    </source>
</evidence>
<keyword evidence="7" id="KW-0133">Cell shape</keyword>
<evidence type="ECO:0000313" key="11">
    <source>
        <dbReference type="Proteomes" id="UP000219922"/>
    </source>
</evidence>
<dbReference type="PANTHER" id="PTHR22926">
    <property type="entry name" value="PHOSPHO-N-ACETYLMURAMOYL-PENTAPEPTIDE-TRANSFERASE"/>
    <property type="match status" value="1"/>
</dbReference>
<keyword evidence="7" id="KW-0961">Cell wall biogenesis/degradation</keyword>
<name>A0A9X6ST52_BACCE</name>
<comment type="pathway">
    <text evidence="7">Cell wall biogenesis; peptidoglycan biosynthesis.</text>
</comment>
<dbReference type="PANTHER" id="PTHR22926:SF5">
    <property type="entry name" value="PHOSPHO-N-ACETYLMURAMOYL-PENTAPEPTIDE-TRANSFERASE HOMOLOG"/>
    <property type="match status" value="1"/>
</dbReference>
<feature type="transmembrane region" description="Helical" evidence="7">
    <location>
        <begin position="41"/>
        <end position="63"/>
    </location>
</feature>
<organism evidence="10 11">
    <name type="scientific">Bacillus cereus</name>
    <dbReference type="NCBI Taxonomy" id="1396"/>
    <lineage>
        <taxon>Bacteria</taxon>
        <taxon>Bacillati</taxon>
        <taxon>Bacillota</taxon>
        <taxon>Bacilli</taxon>
        <taxon>Bacillales</taxon>
        <taxon>Bacillaceae</taxon>
        <taxon>Bacillus</taxon>
        <taxon>Bacillus cereus group</taxon>
    </lineage>
</organism>
<evidence type="ECO:0000256" key="1">
    <source>
        <dbReference type="ARBA" id="ARBA00004141"/>
    </source>
</evidence>
<dbReference type="GO" id="GO:0005886">
    <property type="term" value="C:plasma membrane"/>
    <property type="evidence" value="ECO:0007669"/>
    <property type="project" value="UniProtKB-SubCell"/>
</dbReference>
<dbReference type="GO" id="GO:0008360">
    <property type="term" value="P:regulation of cell shape"/>
    <property type="evidence" value="ECO:0007669"/>
    <property type="project" value="UniProtKB-KW"/>
</dbReference>
<keyword evidence="7" id="KW-0132">Cell division</keyword>
<dbReference type="AlphaFoldDB" id="A0A9X6ST52"/>
<protein>
    <recommendedName>
        <fullName evidence="7 8">Phospho-N-acetylmuramoyl-pentapeptide-transferase</fullName>
        <ecNumber evidence="7 8">2.7.8.13</ecNumber>
    </recommendedName>
    <alternativeName>
        <fullName evidence="7">UDP-MurNAc-pentapeptide phosphotransferase</fullName>
    </alternativeName>
</protein>
<feature type="binding site" evidence="9">
    <location>
        <position position="161"/>
    </location>
    <ligand>
        <name>Mg(2+)</name>
        <dbReference type="ChEBI" id="CHEBI:18420"/>
    </ligand>
</feature>
<comment type="cofactor">
    <cofactor evidence="7 9">
        <name>Mg(2+)</name>
        <dbReference type="ChEBI" id="CHEBI:18420"/>
    </cofactor>
</comment>
<keyword evidence="7" id="KW-1003">Cell membrane</keyword>
<feature type="transmembrane region" description="Helical" evidence="7">
    <location>
        <begin position="218"/>
        <end position="238"/>
    </location>
</feature>
<dbReference type="HAMAP" id="MF_00038">
    <property type="entry name" value="MraY"/>
    <property type="match status" value="1"/>
</dbReference>
<evidence type="ECO:0000256" key="7">
    <source>
        <dbReference type="HAMAP-Rule" id="MF_00038"/>
    </source>
</evidence>
<dbReference type="InterPro" id="IPR000715">
    <property type="entry name" value="Glycosyl_transferase_4"/>
</dbReference>
<dbReference type="CDD" id="cd06852">
    <property type="entry name" value="GT_MraY"/>
    <property type="match status" value="1"/>
</dbReference>
<keyword evidence="6 7" id="KW-0472">Membrane</keyword>
<comment type="catalytic activity">
    <reaction evidence="7">
        <text>UDP-N-acetyl-alpha-D-muramoyl-L-alanyl-gamma-D-glutamyl-meso-2,6-diaminopimeloyl-D-alanyl-D-alanine + di-trans,octa-cis-undecaprenyl phosphate = di-trans,octa-cis-undecaprenyl diphospho-N-acetyl-alpha-D-muramoyl-L-alanyl-D-glutamyl-meso-2,6-diaminopimeloyl-D-alanyl-D-alanine + UMP</text>
        <dbReference type="Rhea" id="RHEA:28386"/>
        <dbReference type="ChEBI" id="CHEBI:57865"/>
        <dbReference type="ChEBI" id="CHEBI:60392"/>
        <dbReference type="ChEBI" id="CHEBI:61386"/>
        <dbReference type="ChEBI" id="CHEBI:61387"/>
        <dbReference type="EC" id="2.7.8.13"/>
    </reaction>
</comment>
<feature type="transmembrane region" description="Helical" evidence="7">
    <location>
        <begin position="193"/>
        <end position="212"/>
    </location>
</feature>
<dbReference type="GO" id="GO:0009252">
    <property type="term" value="P:peptidoglycan biosynthetic process"/>
    <property type="evidence" value="ECO:0007669"/>
    <property type="project" value="UniProtKB-UniRule"/>
</dbReference>
<evidence type="ECO:0000256" key="5">
    <source>
        <dbReference type="ARBA" id="ARBA00022989"/>
    </source>
</evidence>
<keyword evidence="3 7" id="KW-0808">Transferase</keyword>
<dbReference type="PROSITE" id="PS01348">
    <property type="entry name" value="MRAY_2"/>
    <property type="match status" value="1"/>
</dbReference>
<dbReference type="GO" id="GO:0071555">
    <property type="term" value="P:cell wall organization"/>
    <property type="evidence" value="ECO:0007669"/>
    <property type="project" value="UniProtKB-KW"/>
</dbReference>
<keyword evidence="7" id="KW-0573">Peptidoglycan synthesis</keyword>
<dbReference type="EMBL" id="NVMX01000131">
    <property type="protein sequence ID" value="PDZ94705.1"/>
    <property type="molecule type" value="Genomic_DNA"/>
</dbReference>
<dbReference type="GO" id="GO:0008963">
    <property type="term" value="F:phospho-N-acetylmuramoyl-pentapeptide-transferase activity"/>
    <property type="evidence" value="ECO:0007669"/>
    <property type="project" value="UniProtKB-UniRule"/>
</dbReference>
<dbReference type="GO" id="GO:0051301">
    <property type="term" value="P:cell division"/>
    <property type="evidence" value="ECO:0007669"/>
    <property type="project" value="UniProtKB-KW"/>
</dbReference>
<dbReference type="Proteomes" id="UP000219922">
    <property type="component" value="Unassembled WGS sequence"/>
</dbReference>
<evidence type="ECO:0000256" key="3">
    <source>
        <dbReference type="ARBA" id="ARBA00022679"/>
    </source>
</evidence>
<evidence type="ECO:0000313" key="10">
    <source>
        <dbReference type="EMBL" id="PDZ94705.1"/>
    </source>
</evidence>
<sequence>MILSALLMSFLLAPFYLKWLKNKQFGQFIREDGPKAHLKKSGTPTMGALIFLLPVVILSCFFVDYTKIQNLALLILILIFGFIGGVDDFAKITKKQNEGLTSKQKIVLQFSGAAIFYLILQVGNVDTNVYVPIVNQTIDLGSILYTIFVMFLIVGASNATNLTDGLDGLLAGNAIVSFSAFAFIAHLQGNQTVFAFAILFIVTLLVFLMFNFNPAKVFMGDTGSLALGAVMAGMAIILKVEVLLLFIGMIYVIETLSVIMQVTSFKLTGKRIFKMSPIHHHFELVGLSEKQVFSLFVITQVLFSIVSVILIMKMM</sequence>
<feature type="transmembrane region" description="Helical" evidence="7">
    <location>
        <begin position="292"/>
        <end position="312"/>
    </location>
</feature>
<comment type="function">
    <text evidence="7">Catalyzes the initial step of the lipid cycle reactions in the biosynthesis of the cell wall peptidoglycan: transfers peptidoglycan precursor phospho-MurNAc-pentapeptide from UDP-MurNAc-pentapeptide onto the lipid carrier undecaprenyl phosphate, yielding undecaprenyl-pyrophosphoryl-MurNAc-pentapeptide, known as lipid I.</text>
</comment>
<keyword evidence="4 7" id="KW-0812">Transmembrane</keyword>
<dbReference type="Pfam" id="PF00953">
    <property type="entry name" value="Glycos_transf_4"/>
    <property type="match status" value="1"/>
</dbReference>
<feature type="binding site" evidence="9">
    <location>
        <position position="221"/>
    </location>
    <ligand>
        <name>Mg(2+)</name>
        <dbReference type="ChEBI" id="CHEBI:18420"/>
    </ligand>
</feature>
<comment type="caution">
    <text evidence="10">The sequence shown here is derived from an EMBL/GenBank/DDBJ whole genome shotgun (WGS) entry which is preliminary data.</text>
</comment>
<evidence type="ECO:0000256" key="6">
    <source>
        <dbReference type="ARBA" id="ARBA00023136"/>
    </source>
</evidence>
<feature type="transmembrane region" description="Helical" evidence="7">
    <location>
        <begin position="70"/>
        <end position="86"/>
    </location>
</feature>
<dbReference type="EC" id="2.7.8.13" evidence="7 8"/>
<accession>A0A9X6ST52</accession>
<dbReference type="GO" id="GO:0046872">
    <property type="term" value="F:metal ion binding"/>
    <property type="evidence" value="ECO:0007669"/>
    <property type="project" value="UniProtKB-KW"/>
</dbReference>
<feature type="transmembrane region" description="Helical" evidence="7">
    <location>
        <begin position="243"/>
        <end position="265"/>
    </location>
</feature>
<gene>
    <name evidence="7" type="primary">mraY</name>
    <name evidence="10" type="ORF">CON36_32380</name>
</gene>
<comment type="similarity">
    <text evidence="2 7">Belongs to the glycosyltransferase 4 family. MraY subfamily.</text>
</comment>